<evidence type="ECO:0000256" key="15">
    <source>
        <dbReference type="ARBA" id="ARBA00022946"/>
    </source>
</evidence>
<dbReference type="PANTHER" id="PTHR22972:SF7">
    <property type="entry name" value="SERINE_THREONINE-PROTEIN KINASE PINK1, MITOCHONDRIAL"/>
    <property type="match status" value="1"/>
</dbReference>
<evidence type="ECO:0000313" key="20">
    <source>
        <dbReference type="EMBL" id="KAK2567147.1"/>
    </source>
</evidence>
<dbReference type="GO" id="GO:0005743">
    <property type="term" value="C:mitochondrial inner membrane"/>
    <property type="evidence" value="ECO:0007669"/>
    <property type="project" value="UniProtKB-SubCell"/>
</dbReference>
<dbReference type="GO" id="GO:0090141">
    <property type="term" value="P:positive regulation of mitochondrial fission"/>
    <property type="evidence" value="ECO:0007669"/>
    <property type="project" value="TreeGrafter"/>
</dbReference>
<dbReference type="PROSITE" id="PS50011">
    <property type="entry name" value="PROTEIN_KINASE_DOM"/>
    <property type="match status" value="1"/>
</dbReference>
<proteinExistence type="predicted"/>
<dbReference type="GO" id="GO:0005524">
    <property type="term" value="F:ATP binding"/>
    <property type="evidence" value="ECO:0007669"/>
    <property type="project" value="UniProtKB-KW"/>
</dbReference>
<dbReference type="PANTHER" id="PTHR22972">
    <property type="entry name" value="SERINE/THREONINE PROTEIN KINASE"/>
    <property type="match status" value="1"/>
</dbReference>
<evidence type="ECO:0000256" key="13">
    <source>
        <dbReference type="ARBA" id="ARBA00022840"/>
    </source>
</evidence>
<protein>
    <recommendedName>
        <fullName evidence="5">non-specific serine/threonine protein kinase</fullName>
        <ecNumber evidence="5">2.7.11.1</ecNumber>
    </recommendedName>
</protein>
<comment type="subcellular location">
    <subcellularLocation>
        <location evidence="3">Cytoplasm</location>
        <location evidence="3">Cytosol</location>
    </subcellularLocation>
    <subcellularLocation>
        <location evidence="2">Mitochondrion inner membrane</location>
        <topology evidence="2">Single-pass membrane protein</topology>
    </subcellularLocation>
    <subcellularLocation>
        <location evidence="4">Mitochondrion outer membrane</location>
        <topology evidence="4">Single-pass membrane protein</topology>
    </subcellularLocation>
</comment>
<dbReference type="InterPro" id="IPR051511">
    <property type="entry name" value="MitoQC_Scaffold_Kinases"/>
</dbReference>
<dbReference type="EMBL" id="JARQWQ010000015">
    <property type="protein sequence ID" value="KAK2567147.1"/>
    <property type="molecule type" value="Genomic_DNA"/>
</dbReference>
<comment type="caution">
    <text evidence="20">The sequence shown here is derived from an EMBL/GenBank/DDBJ whole genome shotgun (WGS) entry which is preliminary data.</text>
</comment>
<evidence type="ECO:0000256" key="4">
    <source>
        <dbReference type="ARBA" id="ARBA00004572"/>
    </source>
</evidence>
<organism evidence="20 21">
    <name type="scientific">Acropora cervicornis</name>
    <name type="common">Staghorn coral</name>
    <dbReference type="NCBI Taxonomy" id="6130"/>
    <lineage>
        <taxon>Eukaryota</taxon>
        <taxon>Metazoa</taxon>
        <taxon>Cnidaria</taxon>
        <taxon>Anthozoa</taxon>
        <taxon>Hexacorallia</taxon>
        <taxon>Scleractinia</taxon>
        <taxon>Astrocoeniina</taxon>
        <taxon>Acroporidae</taxon>
        <taxon>Acropora</taxon>
    </lineage>
</organism>
<keyword evidence="16" id="KW-0496">Mitochondrion</keyword>
<dbReference type="SUPFAM" id="SSF56112">
    <property type="entry name" value="Protein kinase-like (PK-like)"/>
    <property type="match status" value="1"/>
</dbReference>
<comment type="catalytic activity">
    <reaction evidence="18">
        <text>L-seryl-[protein] + ATP = O-phospho-L-seryl-[protein] + ADP + H(+)</text>
        <dbReference type="Rhea" id="RHEA:17989"/>
        <dbReference type="Rhea" id="RHEA-COMP:9863"/>
        <dbReference type="Rhea" id="RHEA-COMP:11604"/>
        <dbReference type="ChEBI" id="CHEBI:15378"/>
        <dbReference type="ChEBI" id="CHEBI:29999"/>
        <dbReference type="ChEBI" id="CHEBI:30616"/>
        <dbReference type="ChEBI" id="CHEBI:83421"/>
        <dbReference type="ChEBI" id="CHEBI:456216"/>
        <dbReference type="EC" id="2.7.11.1"/>
    </reaction>
</comment>
<name>A0AAD9QTN3_ACRCE</name>
<dbReference type="GO" id="GO:0004674">
    <property type="term" value="F:protein serine/threonine kinase activity"/>
    <property type="evidence" value="ECO:0007669"/>
    <property type="project" value="UniProtKB-KW"/>
</dbReference>
<comment type="cofactor">
    <cofactor evidence="1">
        <name>Mg(2+)</name>
        <dbReference type="ChEBI" id="CHEBI:18420"/>
    </cofactor>
</comment>
<evidence type="ECO:0000256" key="9">
    <source>
        <dbReference type="ARBA" id="ARBA00022741"/>
    </source>
</evidence>
<keyword evidence="7" id="KW-0808">Transferase</keyword>
<dbReference type="GO" id="GO:0005741">
    <property type="term" value="C:mitochondrial outer membrane"/>
    <property type="evidence" value="ECO:0007669"/>
    <property type="project" value="UniProtKB-SubCell"/>
</dbReference>
<dbReference type="InterPro" id="IPR011009">
    <property type="entry name" value="Kinase-like_dom_sf"/>
</dbReference>
<reference evidence="20" key="1">
    <citation type="journal article" date="2023" name="G3 (Bethesda)">
        <title>Whole genome assembly and annotation of the endangered Caribbean coral Acropora cervicornis.</title>
        <authorList>
            <person name="Selwyn J.D."/>
            <person name="Vollmer S.V."/>
        </authorList>
    </citation>
    <scope>NUCLEOTIDE SEQUENCE</scope>
    <source>
        <strain evidence="20">K2</strain>
    </source>
</reference>
<dbReference type="PROSITE" id="PS00108">
    <property type="entry name" value="PROTEIN_KINASE_ST"/>
    <property type="match status" value="1"/>
</dbReference>
<keyword evidence="6" id="KW-0723">Serine/threonine-protein kinase</keyword>
<evidence type="ECO:0000256" key="10">
    <source>
        <dbReference type="ARBA" id="ARBA00022777"/>
    </source>
</evidence>
<dbReference type="SMART" id="SM00220">
    <property type="entry name" value="S_TKc"/>
    <property type="match status" value="1"/>
</dbReference>
<evidence type="ECO:0000259" key="19">
    <source>
        <dbReference type="PROSITE" id="PS50011"/>
    </source>
</evidence>
<keyword evidence="8" id="KW-0479">Metal-binding</keyword>
<evidence type="ECO:0000256" key="2">
    <source>
        <dbReference type="ARBA" id="ARBA00004434"/>
    </source>
</evidence>
<dbReference type="InterPro" id="IPR008271">
    <property type="entry name" value="Ser/Thr_kinase_AS"/>
</dbReference>
<evidence type="ECO:0000256" key="7">
    <source>
        <dbReference type="ARBA" id="ARBA00022679"/>
    </source>
</evidence>
<evidence type="ECO:0000313" key="21">
    <source>
        <dbReference type="Proteomes" id="UP001249851"/>
    </source>
</evidence>
<dbReference type="GO" id="GO:0042981">
    <property type="term" value="P:regulation of apoptotic process"/>
    <property type="evidence" value="ECO:0007669"/>
    <property type="project" value="TreeGrafter"/>
</dbReference>
<evidence type="ECO:0000256" key="1">
    <source>
        <dbReference type="ARBA" id="ARBA00001946"/>
    </source>
</evidence>
<keyword evidence="14" id="KW-0460">Magnesium</keyword>
<keyword evidence="11" id="KW-1000">Mitochondrion outer membrane</keyword>
<comment type="catalytic activity">
    <reaction evidence="17">
        <text>L-threonyl-[protein] + ATP = O-phospho-L-threonyl-[protein] + ADP + H(+)</text>
        <dbReference type="Rhea" id="RHEA:46608"/>
        <dbReference type="Rhea" id="RHEA-COMP:11060"/>
        <dbReference type="Rhea" id="RHEA-COMP:11605"/>
        <dbReference type="ChEBI" id="CHEBI:15378"/>
        <dbReference type="ChEBI" id="CHEBI:30013"/>
        <dbReference type="ChEBI" id="CHEBI:30616"/>
        <dbReference type="ChEBI" id="CHEBI:61977"/>
        <dbReference type="ChEBI" id="CHEBI:456216"/>
        <dbReference type="EC" id="2.7.11.1"/>
    </reaction>
</comment>
<evidence type="ECO:0000256" key="3">
    <source>
        <dbReference type="ARBA" id="ARBA00004514"/>
    </source>
</evidence>
<evidence type="ECO:0000256" key="8">
    <source>
        <dbReference type="ARBA" id="ARBA00022723"/>
    </source>
</evidence>
<keyword evidence="12" id="KW-0472">Membrane</keyword>
<dbReference type="Proteomes" id="UP001249851">
    <property type="component" value="Unassembled WGS sequence"/>
</dbReference>
<dbReference type="GO" id="GO:0005829">
    <property type="term" value="C:cytosol"/>
    <property type="evidence" value="ECO:0007669"/>
    <property type="project" value="UniProtKB-SubCell"/>
</dbReference>
<evidence type="ECO:0000256" key="14">
    <source>
        <dbReference type="ARBA" id="ARBA00022842"/>
    </source>
</evidence>
<keyword evidence="9" id="KW-0547">Nucleotide-binding</keyword>
<evidence type="ECO:0000256" key="6">
    <source>
        <dbReference type="ARBA" id="ARBA00022527"/>
    </source>
</evidence>
<reference evidence="20" key="2">
    <citation type="journal article" date="2023" name="Science">
        <title>Genomic signatures of disease resistance in endangered staghorn corals.</title>
        <authorList>
            <person name="Vollmer S.V."/>
            <person name="Selwyn J.D."/>
            <person name="Despard B.A."/>
            <person name="Roesel C.L."/>
        </authorList>
    </citation>
    <scope>NUCLEOTIDE SEQUENCE</scope>
    <source>
        <strain evidence="20">K2</strain>
    </source>
</reference>
<evidence type="ECO:0000256" key="12">
    <source>
        <dbReference type="ARBA" id="ARBA00022792"/>
    </source>
</evidence>
<keyword evidence="12" id="KW-0999">Mitochondrion inner membrane</keyword>
<dbReference type="GO" id="GO:0046872">
    <property type="term" value="F:metal ion binding"/>
    <property type="evidence" value="ECO:0007669"/>
    <property type="project" value="UniProtKB-KW"/>
</dbReference>
<keyword evidence="21" id="KW-1185">Reference proteome</keyword>
<evidence type="ECO:0000256" key="5">
    <source>
        <dbReference type="ARBA" id="ARBA00012513"/>
    </source>
</evidence>
<dbReference type="InterPro" id="IPR000719">
    <property type="entry name" value="Prot_kinase_dom"/>
</dbReference>
<keyword evidence="15" id="KW-0809">Transit peptide</keyword>
<evidence type="ECO:0000256" key="11">
    <source>
        <dbReference type="ARBA" id="ARBA00022787"/>
    </source>
</evidence>
<keyword evidence="13" id="KW-0067">ATP-binding</keyword>
<keyword evidence="10 20" id="KW-0418">Kinase</keyword>
<dbReference type="EC" id="2.7.11.1" evidence="5"/>
<evidence type="ECO:0000256" key="16">
    <source>
        <dbReference type="ARBA" id="ARBA00023128"/>
    </source>
</evidence>
<dbReference type="GO" id="GO:0000422">
    <property type="term" value="P:autophagy of mitochondrion"/>
    <property type="evidence" value="ECO:0007669"/>
    <property type="project" value="TreeGrafter"/>
</dbReference>
<gene>
    <name evidence="20" type="ORF">P5673_008951</name>
</gene>
<dbReference type="AlphaFoldDB" id="A0AAD9QTN3"/>
<evidence type="ECO:0000256" key="17">
    <source>
        <dbReference type="ARBA" id="ARBA00047899"/>
    </source>
</evidence>
<feature type="domain" description="Protein kinase" evidence="19">
    <location>
        <begin position="92"/>
        <end position="407"/>
    </location>
</feature>
<accession>A0AAD9QTN3</accession>
<sequence length="467" mass="51938">MSVIRLGRFLFRSFYNILPDVKASGRVPAKPLLNSRSEFRDAKSIATELCASRSPQIGNGRCVSSIARQFSNGFTARPLETDQQSVLKLEHFEVGERLGESSSCAAVYAAKNKDREDFAKEWQVLSLQEPQNSSNSLAGPTYRNLPPHPNVCPVLCAFADNTPCLPDARNSYSAALPRQYGEGCFGRNRTMFFVMPRLGYCFWIFGCITERYNKTVREFIARNGVPDEPVAILLMLQLLQGISHITRHGIAHRDLKADNLLLDETTGDWCPQLVIADFGCCLADRQWGLKLPFITGEISRGGNCALMAPEIACAVPGENSFLDYSKSDAWAGGAISYELFGARNPFEGGELDSRTYQDEHLPLLCRAQPMVRKVVSWLLKRDPSERVTADMAAIMLAVVLWAPAEWLQPNSQVSVTDINRWLFDLSYRILTCTGTATTENKIQCQFLSSATAADVVDALELLREETI</sequence>
<dbReference type="Pfam" id="PF00069">
    <property type="entry name" value="Pkinase"/>
    <property type="match status" value="1"/>
</dbReference>
<dbReference type="Gene3D" id="1.10.510.10">
    <property type="entry name" value="Transferase(Phosphotransferase) domain 1"/>
    <property type="match status" value="1"/>
</dbReference>
<evidence type="ECO:0000256" key="18">
    <source>
        <dbReference type="ARBA" id="ARBA00048679"/>
    </source>
</evidence>